<dbReference type="AlphaFoldDB" id="A0A6N2KIP8"/>
<dbReference type="EMBL" id="CAADRP010000391">
    <property type="protein sequence ID" value="VFU27678.1"/>
    <property type="molecule type" value="Genomic_DNA"/>
</dbReference>
<organism evidence="2">
    <name type="scientific">Salix viminalis</name>
    <name type="common">Common osier</name>
    <name type="synonym">Basket willow</name>
    <dbReference type="NCBI Taxonomy" id="40686"/>
    <lineage>
        <taxon>Eukaryota</taxon>
        <taxon>Viridiplantae</taxon>
        <taxon>Streptophyta</taxon>
        <taxon>Embryophyta</taxon>
        <taxon>Tracheophyta</taxon>
        <taxon>Spermatophyta</taxon>
        <taxon>Magnoliopsida</taxon>
        <taxon>eudicotyledons</taxon>
        <taxon>Gunneridae</taxon>
        <taxon>Pentapetalae</taxon>
        <taxon>rosids</taxon>
        <taxon>fabids</taxon>
        <taxon>Malpighiales</taxon>
        <taxon>Salicaceae</taxon>
        <taxon>Saliceae</taxon>
        <taxon>Salix</taxon>
    </lineage>
</organism>
<protein>
    <submittedName>
        <fullName evidence="2">Uncharacterized protein</fullName>
    </submittedName>
</protein>
<keyword evidence="1" id="KW-0472">Membrane</keyword>
<proteinExistence type="predicted"/>
<name>A0A6N2KIP8_SALVM</name>
<evidence type="ECO:0000313" key="2">
    <source>
        <dbReference type="EMBL" id="VFU27678.1"/>
    </source>
</evidence>
<feature type="transmembrane region" description="Helical" evidence="1">
    <location>
        <begin position="90"/>
        <end position="108"/>
    </location>
</feature>
<accession>A0A6N2KIP8</accession>
<evidence type="ECO:0000256" key="1">
    <source>
        <dbReference type="SAM" id="Phobius"/>
    </source>
</evidence>
<gene>
    <name evidence="2" type="ORF">SVIM_LOCUS85588</name>
</gene>
<keyword evidence="1" id="KW-0812">Transmembrane</keyword>
<reference evidence="2" key="1">
    <citation type="submission" date="2019-03" db="EMBL/GenBank/DDBJ databases">
        <authorList>
            <person name="Mank J."/>
            <person name="Almeida P."/>
        </authorList>
    </citation>
    <scope>NUCLEOTIDE SEQUENCE</scope>
    <source>
        <strain evidence="2">78183</strain>
    </source>
</reference>
<keyword evidence="1" id="KW-1133">Transmembrane helix</keyword>
<sequence>MSRVATIKHEFDPMRDRSVAREEQVVVAAVLAEGSQPSSDVAAEIANRVDFASSSSDPMIAEVAAAVGEWKLSKRKNIAAKMCSRQQLRVLGLWGFARLFLLILKANMVSNTNLFGTKHLTLNNS</sequence>